<accession>A0A542Z7H6</accession>
<keyword evidence="1" id="KW-0472">Membrane</keyword>
<feature type="transmembrane region" description="Helical" evidence="1">
    <location>
        <begin position="422"/>
        <end position="440"/>
    </location>
</feature>
<dbReference type="Proteomes" id="UP000316196">
    <property type="component" value="Unassembled WGS sequence"/>
</dbReference>
<name>A0A542Z7H6_9ACTN</name>
<comment type="caution">
    <text evidence="2">The sequence shown here is derived from an EMBL/GenBank/DDBJ whole genome shotgun (WGS) entry which is preliminary data.</text>
</comment>
<evidence type="ECO:0000256" key="1">
    <source>
        <dbReference type="SAM" id="Phobius"/>
    </source>
</evidence>
<reference evidence="2 3" key="1">
    <citation type="submission" date="2019-06" db="EMBL/GenBank/DDBJ databases">
        <title>Sequencing the genomes of 1000 actinobacteria strains.</title>
        <authorList>
            <person name="Klenk H.-P."/>
        </authorList>
    </citation>
    <scope>NUCLEOTIDE SEQUENCE [LARGE SCALE GENOMIC DNA]</scope>
    <source>
        <strain evidence="2 3">DSM 8251</strain>
    </source>
</reference>
<keyword evidence="3" id="KW-1185">Reference proteome</keyword>
<organism evidence="2 3">
    <name type="scientific">Propioniferax innocua</name>
    <dbReference type="NCBI Taxonomy" id="1753"/>
    <lineage>
        <taxon>Bacteria</taxon>
        <taxon>Bacillati</taxon>
        <taxon>Actinomycetota</taxon>
        <taxon>Actinomycetes</taxon>
        <taxon>Propionibacteriales</taxon>
        <taxon>Propionibacteriaceae</taxon>
        <taxon>Propioniferax</taxon>
    </lineage>
</organism>
<proteinExistence type="predicted"/>
<dbReference type="AlphaFoldDB" id="A0A542Z7H6"/>
<keyword evidence="1" id="KW-0812">Transmembrane</keyword>
<dbReference type="RefSeq" id="WP_142094602.1">
    <property type="nucleotide sequence ID" value="NZ_BAAAMD010000003.1"/>
</dbReference>
<feature type="transmembrane region" description="Helical" evidence="1">
    <location>
        <begin position="397"/>
        <end position="416"/>
    </location>
</feature>
<dbReference type="EMBL" id="VFOR01000005">
    <property type="protein sequence ID" value="TQL56296.1"/>
    <property type="molecule type" value="Genomic_DNA"/>
</dbReference>
<gene>
    <name evidence="2" type="ORF">FB460_2601</name>
</gene>
<keyword evidence="1" id="KW-1133">Transmembrane helix</keyword>
<evidence type="ECO:0000313" key="3">
    <source>
        <dbReference type="Proteomes" id="UP000316196"/>
    </source>
</evidence>
<sequence length="498" mass="54682">MSISGWEWFWAGEHGRDRLLRETLDAEISHSAMRTSALTSRLNHLQGSVEKRLEALTLAFDAYVELGDLRQQLNELPNTRQARLEVARVMEELMATGRAEPIEATGELDLWLTHAINAVVHRITAGEPSADERVAREQSSDAPIFIALVLGGLGQGEAVQDDLAELMITDGSANPSRQALWEGIITGKFGLHALETVETAVRPHLAAVQDWAEWLDRWAPSTRGAGLYDNALHLAQTLDELTEPDPVVAEARGARAREQIREQSAVMASGVTGQERHLRARAEVLRARIENPDAAAEDAGEAERDAHVEFDALIGMAIGDEGLSREVRARLIRWVLISVREAIRAVAPAEIPTDALELRKNYHGVTIRVDEEGPDPAAREAAIAQVRRSERRAPIRPWVAGAVAGVGLFTLIMAIVLTTGALAWIGVLLAVTGGAGYVWLKRIDDEYDDSVEVLLRSLDRKLEDDQAAVVKRAAERREQRLLEQGRQAVLETLAPLGE</sequence>
<dbReference type="OrthoDB" id="3725792at2"/>
<protein>
    <submittedName>
        <fullName evidence="2">Uncharacterized protein</fullName>
    </submittedName>
</protein>
<evidence type="ECO:0000313" key="2">
    <source>
        <dbReference type="EMBL" id="TQL56296.1"/>
    </source>
</evidence>